<gene>
    <name evidence="3" type="ORF">NJQ99_03785</name>
</gene>
<evidence type="ECO:0000313" key="4">
    <source>
        <dbReference type="Proteomes" id="UP001055804"/>
    </source>
</evidence>
<dbReference type="PRINTS" id="PR00081">
    <property type="entry name" value="GDHRDH"/>
</dbReference>
<dbReference type="AlphaFoldDB" id="A0A9J6PCY0"/>
<dbReference type="InterPro" id="IPR050259">
    <property type="entry name" value="SDR"/>
</dbReference>
<name>A0A9J6PCY0_9PROT</name>
<organism evidence="3 4">
    <name type="scientific">Futiania mangrovi</name>
    <dbReference type="NCBI Taxonomy" id="2959716"/>
    <lineage>
        <taxon>Bacteria</taxon>
        <taxon>Pseudomonadati</taxon>
        <taxon>Pseudomonadota</taxon>
        <taxon>Alphaproteobacteria</taxon>
        <taxon>Futianiales</taxon>
        <taxon>Futianiaceae</taxon>
        <taxon>Futiania</taxon>
    </lineage>
</organism>
<dbReference type="PANTHER" id="PTHR42879:SF2">
    <property type="entry name" value="3-OXOACYL-[ACYL-CARRIER-PROTEIN] REDUCTASE FABG"/>
    <property type="match status" value="1"/>
</dbReference>
<dbReference type="Pfam" id="PF13561">
    <property type="entry name" value="adh_short_C2"/>
    <property type="match status" value="1"/>
</dbReference>
<dbReference type="SUPFAM" id="SSF51735">
    <property type="entry name" value="NAD(P)-binding Rossmann-fold domains"/>
    <property type="match status" value="1"/>
</dbReference>
<reference evidence="3" key="1">
    <citation type="submission" date="2022-06" db="EMBL/GenBank/DDBJ databases">
        <title>Isolation and Genomics of Futiania mangrovii gen. nov., sp. nov., a Rare and Metabolically-versatile member in the Class Alphaproteobacteria.</title>
        <authorList>
            <person name="Liu L."/>
            <person name="Huang W.-C."/>
            <person name="Pan J."/>
            <person name="Li J."/>
            <person name="Huang Y."/>
            <person name="Du H."/>
            <person name="Liu Y."/>
            <person name="Li M."/>
        </authorList>
    </citation>
    <scope>NUCLEOTIDE SEQUENCE</scope>
    <source>
        <strain evidence="3">FT118</strain>
    </source>
</reference>
<evidence type="ECO:0000256" key="2">
    <source>
        <dbReference type="ARBA" id="ARBA00023002"/>
    </source>
</evidence>
<dbReference type="PANTHER" id="PTHR42879">
    <property type="entry name" value="3-OXOACYL-(ACYL-CARRIER-PROTEIN) REDUCTASE"/>
    <property type="match status" value="1"/>
</dbReference>
<dbReference type="GO" id="GO:0016491">
    <property type="term" value="F:oxidoreductase activity"/>
    <property type="evidence" value="ECO:0007669"/>
    <property type="project" value="UniProtKB-KW"/>
</dbReference>
<accession>A0A9J6PCY0</accession>
<evidence type="ECO:0000256" key="1">
    <source>
        <dbReference type="ARBA" id="ARBA00006484"/>
    </source>
</evidence>
<dbReference type="Gene3D" id="3.40.50.720">
    <property type="entry name" value="NAD(P)-binding Rossmann-like Domain"/>
    <property type="match status" value="1"/>
</dbReference>
<dbReference type="CDD" id="cd05233">
    <property type="entry name" value="SDR_c"/>
    <property type="match status" value="1"/>
</dbReference>
<protein>
    <submittedName>
        <fullName evidence="3">SDR family oxidoreductase</fullName>
    </submittedName>
</protein>
<keyword evidence="4" id="KW-1185">Reference proteome</keyword>
<dbReference type="InterPro" id="IPR002347">
    <property type="entry name" value="SDR_fam"/>
</dbReference>
<keyword evidence="2" id="KW-0560">Oxidoreductase</keyword>
<proteinExistence type="inferred from homology"/>
<comment type="similarity">
    <text evidence="1">Belongs to the short-chain dehydrogenases/reductases (SDR) family.</text>
</comment>
<dbReference type="InterPro" id="IPR036291">
    <property type="entry name" value="NAD(P)-bd_dom_sf"/>
</dbReference>
<dbReference type="FunFam" id="3.40.50.720:FF:000173">
    <property type="entry name" value="3-oxoacyl-[acyl-carrier protein] reductase"/>
    <property type="match status" value="1"/>
</dbReference>
<comment type="caution">
    <text evidence="3">The sequence shown here is derived from an EMBL/GenBank/DDBJ whole genome shotgun (WGS) entry which is preliminary data.</text>
</comment>
<evidence type="ECO:0000313" key="3">
    <source>
        <dbReference type="EMBL" id="MCP1335523.1"/>
    </source>
</evidence>
<dbReference type="RefSeq" id="WP_269331466.1">
    <property type="nucleotide sequence ID" value="NZ_JAMZFT010000001.1"/>
</dbReference>
<dbReference type="Proteomes" id="UP001055804">
    <property type="component" value="Unassembled WGS sequence"/>
</dbReference>
<dbReference type="EMBL" id="JAMZFT010000001">
    <property type="protein sequence ID" value="MCP1335523.1"/>
    <property type="molecule type" value="Genomic_DNA"/>
</dbReference>
<sequence length="253" mass="26660">MAVETVFVAGGGRGVGRACCLEFASQGANVAFIYHSNEQAAEETRAAIEAAGGKGLALRADIRDRAQIERAFAASLEAFGPLDTFVHTAGSLVKWTPVRDHDPNEWVDFIATDLCGAFHTIQSAVRQMRQAGKGGAVLAISSIAAQMCQPKNSQGAAAKAGLEALIRVLAKEEGRHGIRANAVSIGLTDTDMTADARAAWGDEAIERIIKGFPIQRIGQPEEIARVVRFLCGPDGAYITGKVLQVDGGQFIAG</sequence>